<dbReference type="EMBL" id="JANTQA010000026">
    <property type="protein sequence ID" value="KAJ3442464.1"/>
    <property type="molecule type" value="Genomic_DNA"/>
</dbReference>
<evidence type="ECO:0000313" key="4">
    <source>
        <dbReference type="Proteomes" id="UP001146793"/>
    </source>
</evidence>
<feature type="compositionally biased region" description="Basic residues" evidence="1">
    <location>
        <begin position="587"/>
        <end position="598"/>
    </location>
</feature>
<dbReference type="Pfam" id="PF00651">
    <property type="entry name" value="BTB"/>
    <property type="match status" value="1"/>
</dbReference>
<organism evidence="3 4">
    <name type="scientific">Anaeramoeba flamelloides</name>
    <dbReference type="NCBI Taxonomy" id="1746091"/>
    <lineage>
        <taxon>Eukaryota</taxon>
        <taxon>Metamonada</taxon>
        <taxon>Anaeramoebidae</taxon>
        <taxon>Anaeramoeba</taxon>
    </lineage>
</organism>
<dbReference type="InterPro" id="IPR011333">
    <property type="entry name" value="SKP1/BTB/POZ_sf"/>
</dbReference>
<dbReference type="InterPro" id="IPR051553">
    <property type="entry name" value="Ran_GTPase-activating"/>
</dbReference>
<dbReference type="SUPFAM" id="SSF54695">
    <property type="entry name" value="POZ domain"/>
    <property type="match status" value="1"/>
</dbReference>
<evidence type="ECO:0000256" key="1">
    <source>
        <dbReference type="SAM" id="MobiDB-lite"/>
    </source>
</evidence>
<comment type="caution">
    <text evidence="3">The sequence shown here is derived from an EMBL/GenBank/DDBJ whole genome shotgun (WGS) entry which is preliminary data.</text>
</comment>
<dbReference type="CDD" id="cd18186">
    <property type="entry name" value="BTB_POZ_ZBTB_KLHL-like"/>
    <property type="match status" value="1"/>
</dbReference>
<dbReference type="PANTHER" id="PTHR45982">
    <property type="entry name" value="REGULATOR OF CHROMOSOME CONDENSATION"/>
    <property type="match status" value="1"/>
</dbReference>
<gene>
    <name evidence="3" type="ORF">M0812_12199</name>
</gene>
<dbReference type="PROSITE" id="PS50097">
    <property type="entry name" value="BTB"/>
    <property type="match status" value="1"/>
</dbReference>
<protein>
    <recommendedName>
        <fullName evidence="2">BTB domain-containing protein</fullName>
    </recommendedName>
</protein>
<feature type="compositionally biased region" description="Basic and acidic residues" evidence="1">
    <location>
        <begin position="603"/>
        <end position="618"/>
    </location>
</feature>
<dbReference type="InterPro" id="IPR000210">
    <property type="entry name" value="BTB/POZ_dom"/>
</dbReference>
<name>A0AAV7ZRG3_9EUKA</name>
<evidence type="ECO:0000313" key="3">
    <source>
        <dbReference type="EMBL" id="KAJ3442464.1"/>
    </source>
</evidence>
<dbReference type="SUPFAM" id="SSF50985">
    <property type="entry name" value="RCC1/BLIP-II"/>
    <property type="match status" value="1"/>
</dbReference>
<dbReference type="Gene3D" id="3.30.710.10">
    <property type="entry name" value="Potassium Channel Kv1.1, Chain A"/>
    <property type="match status" value="1"/>
</dbReference>
<feature type="compositionally biased region" description="Basic residues" evidence="1">
    <location>
        <begin position="546"/>
        <end position="576"/>
    </location>
</feature>
<dbReference type="Gene3D" id="2.130.10.30">
    <property type="entry name" value="Regulator of chromosome condensation 1/beta-lactamase-inhibitor protein II"/>
    <property type="match status" value="1"/>
</dbReference>
<feature type="compositionally biased region" description="Basic residues" evidence="1">
    <location>
        <begin position="619"/>
        <end position="648"/>
    </location>
</feature>
<dbReference type="Proteomes" id="UP001146793">
    <property type="component" value="Unassembled WGS sequence"/>
</dbReference>
<dbReference type="InterPro" id="IPR009091">
    <property type="entry name" value="RCC1/BLIP-II"/>
</dbReference>
<proteinExistence type="predicted"/>
<reference evidence="3" key="1">
    <citation type="submission" date="2022-08" db="EMBL/GenBank/DDBJ databases">
        <title>Novel sulphate-reducing endosymbionts in the free-living metamonad Anaeramoeba.</title>
        <authorList>
            <person name="Jerlstrom-Hultqvist J."/>
            <person name="Cepicka I."/>
            <person name="Gallot-Lavallee L."/>
            <person name="Salas-Leiva D."/>
            <person name="Curtis B.A."/>
            <person name="Zahonova K."/>
            <person name="Pipaliya S."/>
            <person name="Dacks J."/>
            <person name="Roger A.J."/>
        </authorList>
    </citation>
    <scope>NUCLEOTIDE SEQUENCE</scope>
    <source>
        <strain evidence="3">Busselton2</strain>
    </source>
</reference>
<dbReference type="PANTHER" id="PTHR45982:SF1">
    <property type="entry name" value="REGULATOR OF CHROMOSOME CONDENSATION"/>
    <property type="match status" value="1"/>
</dbReference>
<accession>A0AAV7ZRG3</accession>
<feature type="domain" description="BTB" evidence="2">
    <location>
        <begin position="706"/>
        <end position="783"/>
    </location>
</feature>
<feature type="region of interest" description="Disordered" evidence="1">
    <location>
        <begin position="540"/>
        <end position="660"/>
    </location>
</feature>
<evidence type="ECO:0000259" key="2">
    <source>
        <dbReference type="PROSITE" id="PS50097"/>
    </source>
</evidence>
<sequence length="819" mass="97772">MSLFRKQRLFVSCQELNSQVIVQKQKESSLPAWTPFTKIADHSGIQKIVTNELQEDIFTNCLIWKGKNRLEIYRRYNEIKVFTLVNEEIKDIQSSCNCYLILAKSGNLYSLANYSRFAFNEIIPLKDPEKSTLDVIRPIPFFNNDKKRKVRSIAMLQSLVYYLCWDGRLYRNGYNNYVDRGKVLESTISRIKKHHNLPILIQKNVSRIFHGKQDILYYTTNDNKLFSYGEFKFSKHFHRSIYYGNSPKLIPNWKANDIVDICCSDHHSILLNNRCQVYSLGNRRYSGIDEDHSVFTEIPSFQNKKIVKIMGMQIKTLALTEDNKLYGWGFHFGNHPNSRETLNSEKDYSKPQEIYPPKCFQENSIPINFSSGRTVLFIYPKYDTIQSLKDDFKYLFESKKYCDSKLLLYNGKKDEKKKKKEIPIHKLIIELRTGLKIKKIEKIFQSNNFSRKEINGFLKWIYLDQLTINTKEKNKLEKIFNSLNLSFPNKTQEEKCLKNSLEWDLQKLYNDEESKDFFILTKFKKKKNSRKKQFEENEIKKEFGKKEKKKKRMLNMMNKNKKSNRKKKTKRKKKKKTDSNNTDNKNNKNKKKIKKKTSNNKSNVDKKKDGNSNIEEKQNHRRKNKIKKSKKKMRFRLKKTRKKEKGQKKNTGNHEKETRIIKKDNINNKNKINKQTNEKNHHNTETNKYEIINEKMQKEEQYQDDVDSTYSYPSSSDDDDEYVKIPIHKLILIARSRLFRDMFDNLNEKEKNINQIKDYTGKSYESLQILIKYFYTNTIELPPDNNYYDTELIKDELHDTIEYYQLNINSNFIEELNNL</sequence>
<feature type="region of interest" description="Disordered" evidence="1">
    <location>
        <begin position="696"/>
        <end position="717"/>
    </location>
</feature>
<dbReference type="AlphaFoldDB" id="A0AAV7ZRG3"/>